<evidence type="ECO:0008006" key="5">
    <source>
        <dbReference type="Google" id="ProtNLM"/>
    </source>
</evidence>
<feature type="transmembrane region" description="Helical" evidence="1">
    <location>
        <begin position="61"/>
        <end position="82"/>
    </location>
</feature>
<evidence type="ECO:0000256" key="2">
    <source>
        <dbReference type="SAM" id="SignalP"/>
    </source>
</evidence>
<reference evidence="3" key="1">
    <citation type="submission" date="2015-01" db="EMBL/GenBank/DDBJ databases">
        <title>The Genome Sequence of Cladophialophora bantiana CBS 173.52.</title>
        <authorList>
            <consortium name="The Broad Institute Genomics Platform"/>
            <person name="Cuomo C."/>
            <person name="de Hoog S."/>
            <person name="Gorbushina A."/>
            <person name="Stielow B."/>
            <person name="Teixiera M."/>
            <person name="Abouelleil A."/>
            <person name="Chapman S.B."/>
            <person name="Priest M."/>
            <person name="Young S.K."/>
            <person name="Wortman J."/>
            <person name="Nusbaum C."/>
            <person name="Birren B."/>
        </authorList>
    </citation>
    <scope>NUCLEOTIDE SEQUENCE [LARGE SCALE GENOMIC DNA]</scope>
    <source>
        <strain evidence="3">CBS 173.52</strain>
    </source>
</reference>
<keyword evidence="4" id="KW-1185">Reference proteome</keyword>
<sequence length="721" mass="78420">MFSGSFIYGCLLIGKAWGLPIGGAVDSSYDAWATALSDVGPLILLIGERSTKQLLRDVRGISGAFSLAAAPLGLVSIVTSLFRMSGSHRIRSFLGYEQESRSVAALEMSRVNCNGVHPELVDGYLVRTTTATSAFHARAVGVSVLRSTVSEDTVRDVTDQLHSCHAYEVAKIRLQVPATDAKLRWCSQILVTDQEKDGIKDQLLEILAAALQVNLLNQKSETLRDHLQHTLNLPAANISGQPSKNAASVAVSVSGAGKISFVITFDAVSEYCTANVTSRKISFLIGLSSTLTILALYMIELGFSLAWRLSTGWILTIIGYIGIVTFVTLAAQNIHHSSHSIPLRPRSAPLSQTWKDGLVIAAQSDSRLGADFLSAVNGGRQAFEAVWLKPLTSWACIKADAIGICLTLSFLCHYLGLRSSSWWLGVCELVICISAAFARSLTKSRPVEFRPGAGQDPEARVDWRCCSTGLITIQNATEVDTRSQPVPSGLDLRVYSPDMSVSTPVTAESISWHTAALCLKDQHLVWWILKMTGMRLWVGRSGQSSASRAVVIYFTSGILVQEGLVSTDVGMCVAFSCTTNSLAAPTAWLARAIMRQPRWRVDRKAFTSINQTIGNVHVPSLSSTMTWWSMSELRNGPEENQENLQWAFLFLNTAYFALLQSEFGTRVPDTDRSIINSLHRLHEGTNPGCETAAEALFERIKSEQGAIMSGVAAASHQHLNL</sequence>
<evidence type="ECO:0000313" key="3">
    <source>
        <dbReference type="EMBL" id="KIW93423.1"/>
    </source>
</evidence>
<name>A0A0D2HJF5_CLAB1</name>
<feature type="signal peptide" evidence="2">
    <location>
        <begin position="1"/>
        <end position="18"/>
    </location>
</feature>
<feature type="chain" id="PRO_5002243358" description="Solute carrier family 40 protein" evidence="2">
    <location>
        <begin position="19"/>
        <end position="721"/>
    </location>
</feature>
<feature type="transmembrane region" description="Helical" evidence="1">
    <location>
        <begin position="422"/>
        <end position="441"/>
    </location>
</feature>
<dbReference type="AlphaFoldDB" id="A0A0D2HJF5"/>
<evidence type="ECO:0000313" key="4">
    <source>
        <dbReference type="Proteomes" id="UP000053789"/>
    </source>
</evidence>
<dbReference type="GeneID" id="27698956"/>
<keyword evidence="1" id="KW-1133">Transmembrane helix</keyword>
<dbReference type="Proteomes" id="UP000053789">
    <property type="component" value="Unassembled WGS sequence"/>
</dbReference>
<gene>
    <name evidence="3" type="ORF">Z519_06028</name>
</gene>
<feature type="transmembrane region" description="Helical" evidence="1">
    <location>
        <begin position="281"/>
        <end position="299"/>
    </location>
</feature>
<keyword evidence="1" id="KW-0812">Transmembrane</keyword>
<dbReference type="OrthoDB" id="4150003at2759"/>
<protein>
    <recommendedName>
        <fullName evidence="5">Solute carrier family 40 protein</fullName>
    </recommendedName>
</protein>
<keyword evidence="2" id="KW-0732">Signal</keyword>
<proteinExistence type="predicted"/>
<evidence type="ECO:0000256" key="1">
    <source>
        <dbReference type="SAM" id="Phobius"/>
    </source>
</evidence>
<accession>A0A0D2HJF5</accession>
<dbReference type="HOGENOM" id="CLU_024878_0_0_1"/>
<dbReference type="EMBL" id="KN846987">
    <property type="protein sequence ID" value="KIW93423.1"/>
    <property type="molecule type" value="Genomic_DNA"/>
</dbReference>
<organism evidence="3 4">
    <name type="scientific">Cladophialophora bantiana (strain ATCC 10958 / CBS 173.52 / CDC B-1940 / NIH 8579)</name>
    <name type="common">Xylohypha bantiana</name>
    <dbReference type="NCBI Taxonomy" id="1442370"/>
    <lineage>
        <taxon>Eukaryota</taxon>
        <taxon>Fungi</taxon>
        <taxon>Dikarya</taxon>
        <taxon>Ascomycota</taxon>
        <taxon>Pezizomycotina</taxon>
        <taxon>Eurotiomycetes</taxon>
        <taxon>Chaetothyriomycetidae</taxon>
        <taxon>Chaetothyriales</taxon>
        <taxon>Herpotrichiellaceae</taxon>
        <taxon>Cladophialophora</taxon>
    </lineage>
</organism>
<dbReference type="VEuPathDB" id="FungiDB:Z519_06028"/>
<dbReference type="RefSeq" id="XP_016620092.1">
    <property type="nucleotide sequence ID" value="XM_016763768.1"/>
</dbReference>
<feature type="transmembrane region" description="Helical" evidence="1">
    <location>
        <begin position="311"/>
        <end position="331"/>
    </location>
</feature>
<keyword evidence="1" id="KW-0472">Membrane</keyword>